<name>A0ABY7ISZ3_STRNI</name>
<sequence length="128" mass="13753">MGKDIAGKKFSILKGQHELTVRRCTVSVESIEVAYRVTPPLPERWRDEPDGSLAEAGPPIFLSVEAVDDLGGEYLDGGGAFGTDAEGRFTEGTLTVQPAPPPTAKSLTLTLMLRCGDQQSTLHLEMPL</sequence>
<dbReference type="GeneID" id="301329243"/>
<organism evidence="1 2">
    <name type="scientific">Streptomyces nigrescens</name>
    <dbReference type="NCBI Taxonomy" id="1920"/>
    <lineage>
        <taxon>Bacteria</taxon>
        <taxon>Bacillati</taxon>
        <taxon>Actinomycetota</taxon>
        <taxon>Actinomycetes</taxon>
        <taxon>Kitasatosporales</taxon>
        <taxon>Streptomycetaceae</taxon>
        <taxon>Streptomyces</taxon>
    </lineage>
</organism>
<reference evidence="1 2" key="1">
    <citation type="submission" date="2022-12" db="EMBL/GenBank/DDBJ databases">
        <authorList>
            <person name="Ruckert C."/>
            <person name="Busche T."/>
            <person name="Kalinowski J."/>
            <person name="Wittmann C."/>
        </authorList>
    </citation>
    <scope>NUCLEOTIDE SEQUENCE [LARGE SCALE GENOMIC DNA]</scope>
    <source>
        <strain evidence="1 2">DSM 40276</strain>
    </source>
</reference>
<evidence type="ECO:0000313" key="1">
    <source>
        <dbReference type="EMBL" id="WAU02072.1"/>
    </source>
</evidence>
<dbReference type="EMBL" id="CP114203">
    <property type="protein sequence ID" value="WAU02072.1"/>
    <property type="molecule type" value="Genomic_DNA"/>
</dbReference>
<gene>
    <name evidence="1" type="ORF">STRNI_000022</name>
</gene>
<dbReference type="RefSeq" id="WP_277410252.1">
    <property type="nucleotide sequence ID" value="NZ_CP114203.1"/>
</dbReference>
<keyword evidence="2" id="KW-1185">Reference proteome</keyword>
<dbReference type="Proteomes" id="UP001210169">
    <property type="component" value="Chromosome"/>
</dbReference>
<protein>
    <submittedName>
        <fullName evidence="1">Uncharacterized protein</fullName>
    </submittedName>
</protein>
<evidence type="ECO:0000313" key="2">
    <source>
        <dbReference type="Proteomes" id="UP001210169"/>
    </source>
</evidence>
<proteinExistence type="predicted"/>
<accession>A0ABY7ISZ3</accession>